<protein>
    <submittedName>
        <fullName evidence="6">D-allose transporter substrate-binding protein</fullName>
    </submittedName>
</protein>
<feature type="domain" description="Periplasmic binding protein" evidence="5">
    <location>
        <begin position="38"/>
        <end position="298"/>
    </location>
</feature>
<dbReference type="Pfam" id="PF13407">
    <property type="entry name" value="Peripla_BP_4"/>
    <property type="match status" value="1"/>
</dbReference>
<sequence length="311" mass="33690">MRKITILMLVLFMVGTTVGIAMAESSLQDVKANGDYKIGIILKTLANPFWVSMEQGILDEAEKQGVEVDIYAVSQEGDANEQLRLFENLLNKDYDGIAFAPITPVNLIPSIVKANDQGVPVVNLDERVPQEPLRNRGGFVYSFVTTNNVKVGGQAAEFVIEQLPDGGKVAVIEGMAGNASGEDRKMGFTNIIRSNSKFEIVASQPADWDRIKAIDVTRNIMTRNPDVKAIYACNDTMALGAVKALENMGKLDEVIVVGTDGIPEAVKSVEEGRLSSTVKQDPYNIGVTGLRLLIQALNIPAEVEVPSIVVK</sequence>
<dbReference type="NCBIfam" id="NF007254">
    <property type="entry name" value="PRK09701.1"/>
    <property type="match status" value="1"/>
</dbReference>
<evidence type="ECO:0000313" key="7">
    <source>
        <dbReference type="Proteomes" id="UP000665020"/>
    </source>
</evidence>
<comment type="subcellular location">
    <subcellularLocation>
        <location evidence="1">Cell envelope</location>
    </subcellularLocation>
</comment>
<evidence type="ECO:0000313" key="6">
    <source>
        <dbReference type="EMBL" id="QTL96692.1"/>
    </source>
</evidence>
<dbReference type="CDD" id="cd06320">
    <property type="entry name" value="PBP1_allose_binding"/>
    <property type="match status" value="1"/>
</dbReference>
<dbReference type="GO" id="GO:0030313">
    <property type="term" value="C:cell envelope"/>
    <property type="evidence" value="ECO:0007669"/>
    <property type="project" value="UniProtKB-SubCell"/>
</dbReference>
<evidence type="ECO:0000256" key="3">
    <source>
        <dbReference type="ARBA" id="ARBA00022729"/>
    </source>
</evidence>
<dbReference type="InterPro" id="IPR025997">
    <property type="entry name" value="SBP_2_dom"/>
</dbReference>
<dbReference type="AlphaFoldDB" id="A0A8A7KFQ3"/>
<dbReference type="EMBL" id="CP046640">
    <property type="protein sequence ID" value="QTL96692.1"/>
    <property type="molecule type" value="Genomic_DNA"/>
</dbReference>
<feature type="signal peptide" evidence="4">
    <location>
        <begin position="1"/>
        <end position="23"/>
    </location>
</feature>
<accession>A0A8A7KFQ3</accession>
<organism evidence="6 7">
    <name type="scientific">Iocasia fonsfrigidae</name>
    <dbReference type="NCBI Taxonomy" id="2682810"/>
    <lineage>
        <taxon>Bacteria</taxon>
        <taxon>Bacillati</taxon>
        <taxon>Bacillota</taxon>
        <taxon>Clostridia</taxon>
        <taxon>Halanaerobiales</taxon>
        <taxon>Halanaerobiaceae</taxon>
        <taxon>Iocasia</taxon>
    </lineage>
</organism>
<dbReference type="PANTHER" id="PTHR46847">
    <property type="entry name" value="D-ALLOSE-BINDING PERIPLASMIC PROTEIN-RELATED"/>
    <property type="match status" value="1"/>
</dbReference>
<evidence type="ECO:0000256" key="4">
    <source>
        <dbReference type="SAM" id="SignalP"/>
    </source>
</evidence>
<gene>
    <name evidence="6" type="primary">alsB</name>
    <name evidence="6" type="ORF">GM661_01240</name>
</gene>
<keyword evidence="7" id="KW-1185">Reference proteome</keyword>
<dbReference type="SUPFAM" id="SSF53822">
    <property type="entry name" value="Periplasmic binding protein-like I"/>
    <property type="match status" value="1"/>
</dbReference>
<reference evidence="6" key="1">
    <citation type="submission" date="2019-12" db="EMBL/GenBank/DDBJ databases">
        <authorList>
            <person name="zhang j."/>
            <person name="sun C.M."/>
        </authorList>
    </citation>
    <scope>NUCLEOTIDE SEQUENCE</scope>
    <source>
        <strain evidence="6">NS-1</strain>
    </source>
</reference>
<evidence type="ECO:0000259" key="5">
    <source>
        <dbReference type="Pfam" id="PF13407"/>
    </source>
</evidence>
<dbReference type="Gene3D" id="3.40.50.2300">
    <property type="match status" value="2"/>
</dbReference>
<name>A0A8A7KFQ3_9FIRM</name>
<dbReference type="InterPro" id="IPR028082">
    <property type="entry name" value="Peripla_BP_I"/>
</dbReference>
<feature type="chain" id="PRO_5033000034" evidence="4">
    <location>
        <begin position="24"/>
        <end position="311"/>
    </location>
</feature>
<keyword evidence="3 4" id="KW-0732">Signal</keyword>
<dbReference type="RefSeq" id="WP_230868407.1">
    <property type="nucleotide sequence ID" value="NZ_CP046640.1"/>
</dbReference>
<dbReference type="GO" id="GO:0030246">
    <property type="term" value="F:carbohydrate binding"/>
    <property type="evidence" value="ECO:0007669"/>
    <property type="project" value="UniProtKB-ARBA"/>
</dbReference>
<evidence type="ECO:0000256" key="2">
    <source>
        <dbReference type="ARBA" id="ARBA00007639"/>
    </source>
</evidence>
<proteinExistence type="inferred from homology"/>
<comment type="similarity">
    <text evidence="2">Belongs to the bacterial solute-binding protein 2 family.</text>
</comment>
<dbReference type="KEGG" id="ifn:GM661_01240"/>
<dbReference type="PANTHER" id="PTHR46847:SF1">
    <property type="entry name" value="D-ALLOSE-BINDING PERIPLASMIC PROTEIN-RELATED"/>
    <property type="match status" value="1"/>
</dbReference>
<evidence type="ECO:0000256" key="1">
    <source>
        <dbReference type="ARBA" id="ARBA00004196"/>
    </source>
</evidence>
<dbReference type="Proteomes" id="UP000665020">
    <property type="component" value="Chromosome"/>
</dbReference>